<dbReference type="Proteomes" id="UP000253594">
    <property type="component" value="Unassembled WGS sequence"/>
</dbReference>
<proteinExistence type="predicted"/>
<dbReference type="EMBL" id="QORE01000728">
    <property type="protein sequence ID" value="RCI73066.1"/>
    <property type="molecule type" value="Genomic_DNA"/>
</dbReference>
<comment type="caution">
    <text evidence="1">The sequence shown here is derived from an EMBL/GenBank/DDBJ whole genome shotgun (WGS) entry which is preliminary data.</text>
</comment>
<evidence type="ECO:0000313" key="1">
    <source>
        <dbReference type="EMBL" id="RCI73066.1"/>
    </source>
</evidence>
<name>A0A367M6C0_PSEAI</name>
<protein>
    <submittedName>
        <fullName evidence="1">Uncharacterized protein</fullName>
    </submittedName>
</protein>
<accession>A0A367M6C0</accession>
<gene>
    <name evidence="1" type="ORF">DT376_20310</name>
</gene>
<organism evidence="1 2">
    <name type="scientific">Pseudomonas aeruginosa</name>
    <dbReference type="NCBI Taxonomy" id="287"/>
    <lineage>
        <taxon>Bacteria</taxon>
        <taxon>Pseudomonadati</taxon>
        <taxon>Pseudomonadota</taxon>
        <taxon>Gammaproteobacteria</taxon>
        <taxon>Pseudomonadales</taxon>
        <taxon>Pseudomonadaceae</taxon>
        <taxon>Pseudomonas</taxon>
    </lineage>
</organism>
<sequence length="410" mass="45689">MGVVRHGCVRFDADDPNMGGWASVEGMEAFRISSVGNLDNDTLWWTNLSFSAIYGANLHKTPYIKRTTYLNSWLQEGQADICSGWGLMRRSYTEKQITEILSGVFSRVMWFAKKAYGIDGSRSVPMHDNLADEIRCKILPEKDPHIAPEVDGALSAAHQYYTYCLTPHYNREEMVVVRFSAPAVTYAREMLSMIVPGDQVEYLSAEQIAPIADKVDWVVNNPRPVLAKVSVSNINPDYVNVIAFANGAKAGSNRSWVSQPELLLLSQYARVDVACAFIFSGYEMLEASCELPTFSALQAMSPGAEILAMNHWVGLSRENCYRLEPKSTEYRAVSPRAAWITAVDRFLMFTYALQLHKAGFAIRKYGAGSVTCLVPKHNFKDAYDIASSIGLLAPPNMSPDIEVQEDLHNV</sequence>
<dbReference type="AlphaFoldDB" id="A0A367M6C0"/>
<evidence type="ECO:0000313" key="2">
    <source>
        <dbReference type="Proteomes" id="UP000253594"/>
    </source>
</evidence>
<reference evidence="1 2" key="1">
    <citation type="submission" date="2018-07" db="EMBL/GenBank/DDBJ databases">
        <title>Mechanisms of high-level aminoglycoside resistance among Gram-negative pathogens in Brazil.</title>
        <authorList>
            <person name="Ballaben A.S."/>
            <person name="Darini A.L.C."/>
            <person name="Doi Y."/>
        </authorList>
    </citation>
    <scope>NUCLEOTIDE SEQUENCE [LARGE SCALE GENOMIC DNA]</scope>
    <source>
        <strain evidence="1 2">B2-305</strain>
    </source>
</reference>